<keyword evidence="10" id="KW-1185">Reference proteome</keyword>
<evidence type="ECO:0000256" key="1">
    <source>
        <dbReference type="ARBA" id="ARBA00004245"/>
    </source>
</evidence>
<evidence type="ECO:0000313" key="10">
    <source>
        <dbReference type="Proteomes" id="UP000821837"/>
    </source>
</evidence>
<dbReference type="SUPFAM" id="SSF53067">
    <property type="entry name" value="Actin-like ATPase domain"/>
    <property type="match status" value="2"/>
</dbReference>
<dbReference type="VEuPathDB" id="VectorBase:RSAN_038195"/>
<dbReference type="SMART" id="SM00268">
    <property type="entry name" value="ACTIN"/>
    <property type="match status" value="1"/>
</dbReference>
<accession>A0A9D4T6U5</accession>
<reference evidence="9" key="2">
    <citation type="submission" date="2021-09" db="EMBL/GenBank/DDBJ databases">
        <authorList>
            <person name="Jia N."/>
            <person name="Wang J."/>
            <person name="Shi W."/>
            <person name="Du L."/>
            <person name="Sun Y."/>
            <person name="Zhan W."/>
            <person name="Jiang J."/>
            <person name="Wang Q."/>
            <person name="Zhang B."/>
            <person name="Ji P."/>
            <person name="Sakyi L.B."/>
            <person name="Cui X."/>
            <person name="Yuan T."/>
            <person name="Jiang B."/>
            <person name="Yang W."/>
            <person name="Lam T.T.-Y."/>
            <person name="Chang Q."/>
            <person name="Ding S."/>
            <person name="Wang X."/>
            <person name="Zhu J."/>
            <person name="Ruan X."/>
            <person name="Zhao L."/>
            <person name="Wei J."/>
            <person name="Que T."/>
            <person name="Du C."/>
            <person name="Cheng J."/>
            <person name="Dai P."/>
            <person name="Han X."/>
            <person name="Huang E."/>
            <person name="Gao Y."/>
            <person name="Liu J."/>
            <person name="Shao H."/>
            <person name="Ye R."/>
            <person name="Li L."/>
            <person name="Wei W."/>
            <person name="Wang X."/>
            <person name="Wang C."/>
            <person name="Huo Q."/>
            <person name="Li W."/>
            <person name="Guo W."/>
            <person name="Chen H."/>
            <person name="Chen S."/>
            <person name="Zhou L."/>
            <person name="Zhou L."/>
            <person name="Ni X."/>
            <person name="Tian J."/>
            <person name="Zhou Y."/>
            <person name="Sheng Y."/>
            <person name="Liu T."/>
            <person name="Pan Y."/>
            <person name="Xia L."/>
            <person name="Li J."/>
            <person name="Zhao F."/>
            <person name="Cao W."/>
        </authorList>
    </citation>
    <scope>NUCLEOTIDE SEQUENCE</scope>
    <source>
        <strain evidence="9">Rsan-2018</strain>
        <tissue evidence="9">Larvae</tissue>
    </source>
</reference>
<feature type="region of interest" description="Disordered" evidence="7">
    <location>
        <begin position="891"/>
        <end position="961"/>
    </location>
</feature>
<dbReference type="PROSITE" id="PS00432">
    <property type="entry name" value="ACTINS_2"/>
    <property type="match status" value="1"/>
</dbReference>
<dbReference type="CDD" id="cd10216">
    <property type="entry name" value="ASKHA_NBD_Arp1"/>
    <property type="match status" value="1"/>
</dbReference>
<gene>
    <name evidence="9" type="ORF">HPB52_004196</name>
</gene>
<comment type="caution">
    <text evidence="9">The sequence shown here is derived from an EMBL/GenBank/DDBJ whole genome shotgun (WGS) entry which is preliminary data.</text>
</comment>
<protein>
    <recommendedName>
        <fullName evidence="8">BOD1/SHG1 domain-containing protein</fullName>
    </recommendedName>
</protein>
<dbReference type="PANTHER" id="PTHR11937">
    <property type="entry name" value="ACTIN"/>
    <property type="match status" value="1"/>
</dbReference>
<dbReference type="FunFam" id="3.90.640.10:FF:000008">
    <property type="entry name" value="alpha-centractin isoform X1"/>
    <property type="match status" value="1"/>
</dbReference>
<feature type="region of interest" description="Disordered" evidence="7">
    <location>
        <begin position="231"/>
        <end position="544"/>
    </location>
</feature>
<dbReference type="FunFam" id="3.30.420.40:FF:000502">
    <property type="entry name" value="Actin-Related Proteins"/>
    <property type="match status" value="1"/>
</dbReference>
<feature type="compositionally biased region" description="Basic and acidic residues" evidence="7">
    <location>
        <begin position="691"/>
        <end position="721"/>
    </location>
</feature>
<evidence type="ECO:0000256" key="5">
    <source>
        <dbReference type="ARBA" id="ARBA00023212"/>
    </source>
</evidence>
<feature type="region of interest" description="Disordered" evidence="7">
    <location>
        <begin position="669"/>
        <end position="861"/>
    </location>
</feature>
<dbReference type="Pfam" id="PF00022">
    <property type="entry name" value="Actin"/>
    <property type="match status" value="1"/>
</dbReference>
<organism evidence="9 10">
    <name type="scientific">Rhipicephalus sanguineus</name>
    <name type="common">Brown dog tick</name>
    <name type="synonym">Ixodes sanguineus</name>
    <dbReference type="NCBI Taxonomy" id="34632"/>
    <lineage>
        <taxon>Eukaryota</taxon>
        <taxon>Metazoa</taxon>
        <taxon>Ecdysozoa</taxon>
        <taxon>Arthropoda</taxon>
        <taxon>Chelicerata</taxon>
        <taxon>Arachnida</taxon>
        <taxon>Acari</taxon>
        <taxon>Parasitiformes</taxon>
        <taxon>Ixodida</taxon>
        <taxon>Ixodoidea</taxon>
        <taxon>Ixodidae</taxon>
        <taxon>Rhipicephalinae</taxon>
        <taxon>Rhipicephalus</taxon>
        <taxon>Rhipicephalus</taxon>
    </lineage>
</organism>
<comment type="similarity">
    <text evidence="6">Belongs to the actin family. ARP1 subfamily.</text>
</comment>
<dbReference type="Proteomes" id="UP000821837">
    <property type="component" value="Chromosome 1"/>
</dbReference>
<dbReference type="InterPro" id="IPR020902">
    <property type="entry name" value="Actin/actin-like_CS"/>
</dbReference>
<feature type="compositionally biased region" description="Basic and acidic residues" evidence="7">
    <location>
        <begin position="445"/>
        <end position="517"/>
    </location>
</feature>
<proteinExistence type="inferred from homology"/>
<feature type="compositionally biased region" description="Basic and acidic residues" evidence="7">
    <location>
        <begin position="806"/>
        <end position="816"/>
    </location>
</feature>
<evidence type="ECO:0000256" key="7">
    <source>
        <dbReference type="SAM" id="MobiDB-lite"/>
    </source>
</evidence>
<feature type="domain" description="BOD1/SHG1" evidence="8">
    <location>
        <begin position="21"/>
        <end position="116"/>
    </location>
</feature>
<feature type="compositionally biased region" description="Basic and acidic residues" evidence="7">
    <location>
        <begin position="781"/>
        <end position="791"/>
    </location>
</feature>
<feature type="compositionally biased region" description="Polar residues" evidence="7">
    <location>
        <begin position="132"/>
        <end position="145"/>
    </location>
</feature>
<dbReference type="PROSITE" id="PS01132">
    <property type="entry name" value="ACTINS_ACT_LIKE"/>
    <property type="match status" value="1"/>
</dbReference>
<keyword evidence="5" id="KW-0206">Cytoskeleton</keyword>
<dbReference type="Gene3D" id="3.30.420.40">
    <property type="match status" value="2"/>
</dbReference>
<dbReference type="InterPro" id="IPR004000">
    <property type="entry name" value="Actin"/>
</dbReference>
<dbReference type="VEuPathDB" id="VectorBase:RSAN_037704"/>
<evidence type="ECO:0000259" key="8">
    <source>
        <dbReference type="Pfam" id="PF05205"/>
    </source>
</evidence>
<dbReference type="FunFam" id="3.30.420.40:FF:000188">
    <property type="entry name" value="Actin like 6B"/>
    <property type="match status" value="1"/>
</dbReference>
<evidence type="ECO:0000256" key="4">
    <source>
        <dbReference type="ARBA" id="ARBA00022840"/>
    </source>
</evidence>
<feature type="compositionally biased region" description="Pro residues" evidence="7">
    <location>
        <begin position="146"/>
        <end position="160"/>
    </location>
</feature>
<feature type="compositionally biased region" description="Low complexity" evidence="7">
    <location>
        <begin position="725"/>
        <end position="738"/>
    </location>
</feature>
<feature type="compositionally biased region" description="Polar residues" evidence="7">
    <location>
        <begin position="256"/>
        <end position="266"/>
    </location>
</feature>
<dbReference type="GO" id="GO:0005856">
    <property type="term" value="C:cytoskeleton"/>
    <property type="evidence" value="ECO:0007669"/>
    <property type="project" value="UniProtKB-SubCell"/>
</dbReference>
<dbReference type="InterPro" id="IPR043129">
    <property type="entry name" value="ATPase_NBD"/>
</dbReference>
<feature type="compositionally biased region" description="Basic and acidic residues" evidence="7">
    <location>
        <begin position="283"/>
        <end position="346"/>
    </location>
</feature>
<dbReference type="Pfam" id="PF05205">
    <property type="entry name" value="COMPASS-Shg1"/>
    <property type="match status" value="1"/>
</dbReference>
<feature type="compositionally biased region" description="Basic and acidic residues" evidence="7">
    <location>
        <begin position="366"/>
        <end position="413"/>
    </location>
</feature>
<feature type="compositionally biased region" description="Basic residues" evidence="7">
    <location>
        <begin position="852"/>
        <end position="861"/>
    </location>
</feature>
<evidence type="ECO:0000256" key="6">
    <source>
        <dbReference type="ARBA" id="ARBA00038483"/>
    </source>
</evidence>
<dbReference type="GO" id="GO:0005524">
    <property type="term" value="F:ATP binding"/>
    <property type="evidence" value="ECO:0007669"/>
    <property type="project" value="UniProtKB-KW"/>
</dbReference>
<sequence length="1311" mass="147116">MTSSSSVKELPPGDPKLTASIVSHLKSRGLFDKLRRDCLGDVDTKPAYLNLKQRIEGYITKFLSTQTWTPDMNKNHVRDMMRREINESGMLSAGMDHLVDQIVNPKIYHVFTPEVENGVRQYLGLSSEKDCSTQQQPVAETDSINQPPPPQTPALPPLPPKSEFSIDETTQDVPSSCSPKPYTEALMPDGLTDSSSEHQLMIVTESNEHTEDIPVELPAETAESYEFCDTSAEPVDTAPNETSELPVPGPVDNLESDSQAISQSGSADDRPVTEDVELPVSLDDTKHDRLKREATMNEFDRKDTDVVADMTKMEVKPMDKDKKERKVDSVKGKEFSSHSGRLDSHSKSYTSKKTSDTSRSKIQKSNKCDSDSSRESRDLLKERDKYSTSRDRGSSREETQRNRADATKDERSKGYSSQSSRSKESDSRNERKRSDDKHRHYSSSQRHDDRNRHSDRHSREDKSRDHSDSRRSHGENRRDKDRSSTRDSSRQHKSSKSSEKHGESSRKVRSHEKDKKQAYSKQGSSDNKDGETLQKMPSEKVLQPVSRNLFQGADDALFHMQMLETLRTQPAEMNANASGSSQHDHANVCHDTSLEAPTHVLQENSEENISCCAEQTGAKICESMSGAISRETSLAVIDESSHGALHTNTEKQAEEMLHEERTIDNEVQVENSEQASSSSHAAPLEQQSPTVEDRPEAARRKTHSPEKKRLRRDASDGHESDGAWSDVTVSSVHTSDLSSYDDCISVSSGDENDSAASREKKKIPLREIKKITSSSNEDDDRMSRSETEHCASDGVVPPTPSIEQATEQHEALESAKESQPQCPEHCESSSSARGLSNSPSTDVSDAMAKPKMGLRRTRKINPKYVSEEFSSIFTAGKRPAGTIDFSELAKYGKEKHHEERSSSRTEHRKISREDAPEDTAPAMSCDETDQLSDTSVNDRSRRPTRRPSGGEPRASIGRPKHKRVMAGALEGDIFVGPKAEEHRGLLSIRYPMEHGIVTDWNDMERIWQYIYSKEQLQTFSEEVCVITSLRLHKFTSALLQHPVLLTEAPINPLRNRERSAEIFFETFNVPALFVSMQAVLSLYATGRTTGVVLDSGDGVTHAVPIYEGFAIPHSILRVDIAGRDVTAYLRHLLRKEGTNFHTTAEFEIVKTVKEKACYLANNPQREETMDTEKAHYTLPDGTTLEIGPARFRAPEVLFRPDLLGEEFEGLHQVLVFAIHKCDMDLRRVLYQNIVLSGGSTLFKGFGDRLLGEVKKISPKGIKIRISAPQERLYSTWIGGSILASLDTFKRMWVSKREYEEEGMRALHRKTF</sequence>
<dbReference type="InterPro" id="IPR055264">
    <property type="entry name" value="BOD1/SHG1_dom"/>
</dbReference>
<feature type="compositionally biased region" description="Polar residues" evidence="7">
    <location>
        <begin position="669"/>
        <end position="690"/>
    </location>
</feature>
<feature type="compositionally biased region" description="Basic and acidic residues" evidence="7">
    <location>
        <begin position="891"/>
        <end position="905"/>
    </location>
</feature>
<evidence type="ECO:0000313" key="9">
    <source>
        <dbReference type="EMBL" id="KAH7982354.1"/>
    </source>
</evidence>
<comment type="subcellular location">
    <subcellularLocation>
        <location evidence="1">Cytoplasm</location>
        <location evidence="1">Cytoskeleton</location>
    </subcellularLocation>
</comment>
<dbReference type="Gene3D" id="3.90.640.10">
    <property type="entry name" value="Actin, Chain A, domain 4"/>
    <property type="match status" value="1"/>
</dbReference>
<dbReference type="InterPro" id="IPR004001">
    <property type="entry name" value="Actin_CS"/>
</dbReference>
<feature type="compositionally biased region" description="Basic and acidic residues" evidence="7">
    <location>
        <begin position="421"/>
        <end position="438"/>
    </location>
</feature>
<keyword evidence="3" id="KW-0547">Nucleotide-binding</keyword>
<feature type="region of interest" description="Disordered" evidence="7">
    <location>
        <begin position="128"/>
        <end position="193"/>
    </location>
</feature>
<keyword evidence="2" id="KW-0963">Cytoplasm</keyword>
<dbReference type="PRINTS" id="PR00190">
    <property type="entry name" value="ACTIN"/>
</dbReference>
<evidence type="ECO:0000256" key="2">
    <source>
        <dbReference type="ARBA" id="ARBA00022490"/>
    </source>
</evidence>
<name>A0A9D4T6U5_RHISA</name>
<feature type="compositionally biased region" description="Polar residues" evidence="7">
    <location>
        <begin position="828"/>
        <end position="843"/>
    </location>
</feature>
<keyword evidence="4" id="KW-0067">ATP-binding</keyword>
<feature type="compositionally biased region" description="Basic and acidic residues" evidence="7">
    <location>
        <begin position="756"/>
        <end position="770"/>
    </location>
</feature>
<dbReference type="EMBL" id="JABSTV010001245">
    <property type="protein sequence ID" value="KAH7982354.1"/>
    <property type="molecule type" value="Genomic_DNA"/>
</dbReference>
<evidence type="ECO:0000256" key="3">
    <source>
        <dbReference type="ARBA" id="ARBA00022741"/>
    </source>
</evidence>
<reference evidence="9" key="1">
    <citation type="journal article" date="2020" name="Cell">
        <title>Large-Scale Comparative Analyses of Tick Genomes Elucidate Their Genetic Diversity and Vector Capacities.</title>
        <authorList>
            <consortium name="Tick Genome and Microbiome Consortium (TIGMIC)"/>
            <person name="Jia N."/>
            <person name="Wang J."/>
            <person name="Shi W."/>
            <person name="Du L."/>
            <person name="Sun Y."/>
            <person name="Zhan W."/>
            <person name="Jiang J.F."/>
            <person name="Wang Q."/>
            <person name="Zhang B."/>
            <person name="Ji P."/>
            <person name="Bell-Sakyi L."/>
            <person name="Cui X.M."/>
            <person name="Yuan T.T."/>
            <person name="Jiang B.G."/>
            <person name="Yang W.F."/>
            <person name="Lam T.T."/>
            <person name="Chang Q.C."/>
            <person name="Ding S.J."/>
            <person name="Wang X.J."/>
            <person name="Zhu J.G."/>
            <person name="Ruan X.D."/>
            <person name="Zhao L."/>
            <person name="Wei J.T."/>
            <person name="Ye R.Z."/>
            <person name="Que T.C."/>
            <person name="Du C.H."/>
            <person name="Zhou Y.H."/>
            <person name="Cheng J.X."/>
            <person name="Dai P.F."/>
            <person name="Guo W.B."/>
            <person name="Han X.H."/>
            <person name="Huang E.J."/>
            <person name="Li L.F."/>
            <person name="Wei W."/>
            <person name="Gao Y.C."/>
            <person name="Liu J.Z."/>
            <person name="Shao H.Z."/>
            <person name="Wang X."/>
            <person name="Wang C.C."/>
            <person name="Yang T.C."/>
            <person name="Huo Q.B."/>
            <person name="Li W."/>
            <person name="Chen H.Y."/>
            <person name="Chen S.E."/>
            <person name="Zhou L.G."/>
            <person name="Ni X.B."/>
            <person name="Tian J.H."/>
            <person name="Sheng Y."/>
            <person name="Liu T."/>
            <person name="Pan Y.S."/>
            <person name="Xia L.Y."/>
            <person name="Li J."/>
            <person name="Zhao F."/>
            <person name="Cao W.C."/>
        </authorList>
    </citation>
    <scope>NUCLEOTIDE SEQUENCE</scope>
    <source>
        <strain evidence="9">Rsan-2018</strain>
    </source>
</reference>